<dbReference type="Proteomes" id="UP001195914">
    <property type="component" value="Unassembled WGS sequence"/>
</dbReference>
<protein>
    <submittedName>
        <fullName evidence="4">GTPase activator protein</fullName>
    </submittedName>
</protein>
<reference evidence="4" key="1">
    <citation type="journal article" date="2014" name="Nucleic Acids Res.">
        <title>The evolutionary dynamics of variant antigen genes in Babesia reveal a history of genomic innovation underlying host-parasite interaction.</title>
        <authorList>
            <person name="Jackson A.P."/>
            <person name="Otto T.D."/>
            <person name="Darby A."/>
            <person name="Ramaprasad A."/>
            <person name="Xia D."/>
            <person name="Echaide I.E."/>
            <person name="Farber M."/>
            <person name="Gahlot S."/>
            <person name="Gamble J."/>
            <person name="Gupta D."/>
            <person name="Gupta Y."/>
            <person name="Jackson L."/>
            <person name="Malandrin L."/>
            <person name="Malas T.B."/>
            <person name="Moussa E."/>
            <person name="Nair M."/>
            <person name="Reid A.J."/>
            <person name="Sanders M."/>
            <person name="Sharma J."/>
            <person name="Tracey A."/>
            <person name="Quail M.A."/>
            <person name="Weir W."/>
            <person name="Wastling J.M."/>
            <person name="Hall N."/>
            <person name="Willadsen P."/>
            <person name="Lingelbach K."/>
            <person name="Shiels B."/>
            <person name="Tait A."/>
            <person name="Berriman M."/>
            <person name="Allred D.R."/>
            <person name="Pain A."/>
        </authorList>
    </citation>
    <scope>NUCLEOTIDE SEQUENCE</scope>
    <source>
        <strain evidence="4">1802A</strain>
    </source>
</reference>
<dbReference type="PANTHER" id="PTHR47219:SF9">
    <property type="entry name" value="GTPASE ACTIVATING PROTEIN AND CENTROSOME-ASSOCIATED, ISOFORM B"/>
    <property type="match status" value="1"/>
</dbReference>
<evidence type="ECO:0000313" key="5">
    <source>
        <dbReference type="Proteomes" id="UP001195914"/>
    </source>
</evidence>
<dbReference type="GO" id="GO:0005096">
    <property type="term" value="F:GTPase activator activity"/>
    <property type="evidence" value="ECO:0007669"/>
    <property type="project" value="TreeGrafter"/>
</dbReference>
<dbReference type="EMBL" id="JAHBMH010000007">
    <property type="protein sequence ID" value="KAK1939654.1"/>
    <property type="molecule type" value="Genomic_DNA"/>
</dbReference>
<feature type="domain" description="Rab-GAP TBC" evidence="3">
    <location>
        <begin position="64"/>
        <end position="250"/>
    </location>
</feature>
<dbReference type="InterPro" id="IPR035969">
    <property type="entry name" value="Rab-GAP_TBC_sf"/>
</dbReference>
<name>A0AAD9LLK0_BABDI</name>
<dbReference type="PANTHER" id="PTHR47219">
    <property type="entry name" value="RAB GTPASE-ACTIVATING PROTEIN 1-LIKE"/>
    <property type="match status" value="1"/>
</dbReference>
<dbReference type="AlphaFoldDB" id="A0AAD9LLK0"/>
<feature type="region of interest" description="Disordered" evidence="1">
    <location>
        <begin position="324"/>
        <end position="375"/>
    </location>
</feature>
<gene>
    <name evidence="4" type="ORF">X943_002050</name>
</gene>
<dbReference type="Gene3D" id="1.10.472.80">
    <property type="entry name" value="Ypt/Rab-GAP domain of gyp1p, domain 3"/>
    <property type="match status" value="1"/>
</dbReference>
<reference evidence="4" key="2">
    <citation type="submission" date="2021-05" db="EMBL/GenBank/DDBJ databases">
        <authorList>
            <person name="Pain A."/>
        </authorList>
    </citation>
    <scope>NUCLEOTIDE SEQUENCE</scope>
    <source>
        <strain evidence="4">1802A</strain>
    </source>
</reference>
<organism evidence="4 5">
    <name type="scientific">Babesia divergens</name>
    <dbReference type="NCBI Taxonomy" id="32595"/>
    <lineage>
        <taxon>Eukaryota</taxon>
        <taxon>Sar</taxon>
        <taxon>Alveolata</taxon>
        <taxon>Apicomplexa</taxon>
        <taxon>Aconoidasida</taxon>
        <taxon>Piroplasmida</taxon>
        <taxon>Babesiidae</taxon>
        <taxon>Babesia</taxon>
    </lineage>
</organism>
<feature type="transmembrane region" description="Helical" evidence="2">
    <location>
        <begin position="216"/>
        <end position="236"/>
    </location>
</feature>
<dbReference type="Gene3D" id="1.10.8.270">
    <property type="entry name" value="putative rabgap domain of human tbc1 domain family member 14 like domains"/>
    <property type="match status" value="1"/>
</dbReference>
<accession>A0AAD9LLK0</accession>
<evidence type="ECO:0000259" key="3">
    <source>
        <dbReference type="PROSITE" id="PS50086"/>
    </source>
</evidence>
<dbReference type="PROSITE" id="PS50086">
    <property type="entry name" value="TBC_RABGAP"/>
    <property type="match status" value="1"/>
</dbReference>
<dbReference type="InterPro" id="IPR000195">
    <property type="entry name" value="Rab-GAP-TBC_dom"/>
</dbReference>
<dbReference type="Pfam" id="PF00566">
    <property type="entry name" value="RabGAP-TBC"/>
    <property type="match status" value="1"/>
</dbReference>
<dbReference type="SMART" id="SM00164">
    <property type="entry name" value="TBC"/>
    <property type="match status" value="1"/>
</dbReference>
<feature type="compositionally biased region" description="Basic and acidic residues" evidence="1">
    <location>
        <begin position="356"/>
        <end position="375"/>
    </location>
</feature>
<dbReference type="InterPro" id="IPR050302">
    <property type="entry name" value="Rab_GAP_TBC_domain"/>
</dbReference>
<evidence type="ECO:0000256" key="1">
    <source>
        <dbReference type="SAM" id="MobiDB-lite"/>
    </source>
</evidence>
<dbReference type="SUPFAM" id="SSF47923">
    <property type="entry name" value="Ypt/Rab-GAP domain of gyp1p"/>
    <property type="match status" value="2"/>
</dbReference>
<keyword evidence="5" id="KW-1185">Reference proteome</keyword>
<evidence type="ECO:0000313" key="4">
    <source>
        <dbReference type="EMBL" id="KAK1939654.1"/>
    </source>
</evidence>
<evidence type="ECO:0000256" key="2">
    <source>
        <dbReference type="SAM" id="Phobius"/>
    </source>
</evidence>
<proteinExistence type="predicted"/>
<keyword evidence="2" id="KW-0472">Membrane</keyword>
<dbReference type="GO" id="GO:0031267">
    <property type="term" value="F:small GTPase binding"/>
    <property type="evidence" value="ECO:0007669"/>
    <property type="project" value="TreeGrafter"/>
</dbReference>
<comment type="caution">
    <text evidence="4">The sequence shown here is derived from an EMBL/GenBank/DDBJ whole genome shotgun (WGS) entry which is preliminary data.</text>
</comment>
<feature type="transmembrane region" description="Helical" evidence="2">
    <location>
        <begin position="242"/>
        <end position="265"/>
    </location>
</feature>
<keyword evidence="2" id="KW-0812">Transmembrane</keyword>
<keyword evidence="2" id="KW-1133">Transmembrane helix</keyword>
<sequence>MVENVSSRSGSTLSSKKEFINGFLSIGEPCSPLRHEKWVSMRNRGLAAFAKAHWNTLLRRTNRGIPQEFRWESWKVALKFDHYLPIVSSDYEELACKTNEYSTLIQIDVPRTFPELKIFDDEIQQQLSRILVAYSNYHPEIGYCQGMNFVAGLLLLVSGFDELETYVGFVGLMNELGLADFYMPTFPLIQKYIQAFDTITQKMWPGLHRHFQKEEISAAVFLHQWFLTMFVVILPLRTVVTLWDYILFTGLSSVMSVSFGLLHLLMPQMRQLKFEGIMGLLKHIKDTDLKDDIRVGRIIVNQAYRIALNHGSFDPFIMSQEDASTNAPPKLDSVRSASAPMENFVQRDMPSIPTNRDTKSKFDDPSHKGTVRPDA</sequence>